<keyword evidence="3" id="KW-0238">DNA-binding</keyword>
<evidence type="ECO:0000256" key="2">
    <source>
        <dbReference type="ARBA" id="ARBA00023015"/>
    </source>
</evidence>
<organism evidence="9 10">
    <name type="scientific">Glossina austeni</name>
    <name type="common">Savannah tsetse fly</name>
    <dbReference type="NCBI Taxonomy" id="7395"/>
    <lineage>
        <taxon>Eukaryota</taxon>
        <taxon>Metazoa</taxon>
        <taxon>Ecdysozoa</taxon>
        <taxon>Arthropoda</taxon>
        <taxon>Hexapoda</taxon>
        <taxon>Insecta</taxon>
        <taxon>Pterygota</taxon>
        <taxon>Neoptera</taxon>
        <taxon>Endopterygota</taxon>
        <taxon>Diptera</taxon>
        <taxon>Brachycera</taxon>
        <taxon>Muscomorpha</taxon>
        <taxon>Hippoboscoidea</taxon>
        <taxon>Glossinidae</taxon>
        <taxon>Glossina</taxon>
    </lineage>
</organism>
<protein>
    <recommendedName>
        <fullName evidence="8">BHLH domain-containing protein</fullName>
    </recommendedName>
</protein>
<feature type="compositionally biased region" description="Polar residues" evidence="7">
    <location>
        <begin position="40"/>
        <end position="49"/>
    </location>
</feature>
<evidence type="ECO:0000313" key="9">
    <source>
        <dbReference type="EnsemblMetazoa" id="GAUT041367-PA"/>
    </source>
</evidence>
<dbReference type="Gene3D" id="4.10.280.10">
    <property type="entry name" value="Helix-loop-helix DNA-binding domain"/>
    <property type="match status" value="1"/>
</dbReference>
<dbReference type="Pfam" id="PF00010">
    <property type="entry name" value="HLH"/>
    <property type="match status" value="1"/>
</dbReference>
<reference evidence="9" key="1">
    <citation type="submission" date="2020-05" db="UniProtKB">
        <authorList>
            <consortium name="EnsemblMetazoa"/>
        </authorList>
    </citation>
    <scope>IDENTIFICATION</scope>
    <source>
        <strain evidence="9">TTRI</strain>
    </source>
</reference>
<feature type="region of interest" description="Disordered" evidence="7">
    <location>
        <begin position="249"/>
        <end position="273"/>
    </location>
</feature>
<dbReference type="GO" id="GO:0046983">
    <property type="term" value="F:protein dimerization activity"/>
    <property type="evidence" value="ECO:0007669"/>
    <property type="project" value="InterPro"/>
</dbReference>
<proteinExistence type="predicted"/>
<dbReference type="CDD" id="cd19687">
    <property type="entry name" value="bHLHzip_Mlx"/>
    <property type="match status" value="1"/>
</dbReference>
<feature type="coiled-coil region" evidence="6">
    <location>
        <begin position="138"/>
        <end position="165"/>
    </location>
</feature>
<dbReference type="GO" id="GO:0005634">
    <property type="term" value="C:nucleus"/>
    <property type="evidence" value="ECO:0007669"/>
    <property type="project" value="UniProtKB-SubCell"/>
</dbReference>
<feature type="region of interest" description="Disordered" evidence="7">
    <location>
        <begin position="1"/>
        <end position="70"/>
    </location>
</feature>
<dbReference type="GO" id="GO:0000978">
    <property type="term" value="F:RNA polymerase II cis-regulatory region sequence-specific DNA binding"/>
    <property type="evidence" value="ECO:0007669"/>
    <property type="project" value="TreeGrafter"/>
</dbReference>
<evidence type="ECO:0000256" key="7">
    <source>
        <dbReference type="SAM" id="MobiDB-lite"/>
    </source>
</evidence>
<sequence length="273" mass="31076">MAEGTTGTTQDQGRGHEDYYLIGDQDQNNANKESAKRYSRCSSAGSIHTPNSSPHHTDDDDDSGDNSIGRAGATVATTLSYKERRREAHTQAEQKRRDAIKKGYDNLQELVPNCQQNDTASGYKLSKQLILQKSIDYIGYLNQQKKKQEEEFAALQKEVIALRIIQNSYEHMLQHQKANPGPEEARLTDDAKFQVFQALMDEMFITFQHIPMDNFKQLIAGVIPWLEEHCKPHILRNILSYTLQQMQQAAQNRKQKSPQETSDMDEQAALTFS</sequence>
<keyword evidence="4" id="KW-0804">Transcription</keyword>
<dbReference type="InterPro" id="IPR011598">
    <property type="entry name" value="bHLH_dom"/>
</dbReference>
<dbReference type="AlphaFoldDB" id="A0A1A9VM41"/>
<evidence type="ECO:0000259" key="8">
    <source>
        <dbReference type="PROSITE" id="PS50888"/>
    </source>
</evidence>
<dbReference type="EnsemblMetazoa" id="GAUT041367-RA">
    <property type="protein sequence ID" value="GAUT041367-PA"/>
    <property type="gene ID" value="GAUT041367"/>
</dbReference>
<evidence type="ECO:0000256" key="1">
    <source>
        <dbReference type="ARBA" id="ARBA00004123"/>
    </source>
</evidence>
<dbReference type="STRING" id="7395.A0A1A9VM41"/>
<dbReference type="PANTHER" id="PTHR15741">
    <property type="entry name" value="BASIC HELIX-LOOP-HELIX ZIP TRANSCRIPTION FACTOR"/>
    <property type="match status" value="1"/>
</dbReference>
<dbReference type="PANTHER" id="PTHR15741:SF25">
    <property type="entry name" value="MAX-LIKE PROTEIN X"/>
    <property type="match status" value="1"/>
</dbReference>
<dbReference type="VEuPathDB" id="VectorBase:GAUT041367"/>
<feature type="domain" description="BHLH" evidence="8">
    <location>
        <begin position="84"/>
        <end position="141"/>
    </location>
</feature>
<keyword evidence="10" id="KW-1185">Reference proteome</keyword>
<keyword evidence="6" id="KW-0175">Coiled coil</keyword>
<dbReference type="Proteomes" id="UP000078200">
    <property type="component" value="Unassembled WGS sequence"/>
</dbReference>
<dbReference type="GO" id="GO:0000981">
    <property type="term" value="F:DNA-binding transcription factor activity, RNA polymerase II-specific"/>
    <property type="evidence" value="ECO:0007669"/>
    <property type="project" value="TreeGrafter"/>
</dbReference>
<accession>A0A1A9VM41</accession>
<dbReference type="InterPro" id="IPR052207">
    <property type="entry name" value="Max-like/E-box_TFs"/>
</dbReference>
<keyword evidence="5" id="KW-0539">Nucleus</keyword>
<name>A0A1A9VM41_GLOAU</name>
<dbReference type="InterPro" id="IPR036638">
    <property type="entry name" value="HLH_DNA-bd_sf"/>
</dbReference>
<keyword evidence="2" id="KW-0805">Transcription regulation</keyword>
<dbReference type="PROSITE" id="PS50888">
    <property type="entry name" value="BHLH"/>
    <property type="match status" value="1"/>
</dbReference>
<comment type="subcellular location">
    <subcellularLocation>
        <location evidence="1">Nucleus</location>
    </subcellularLocation>
</comment>
<evidence type="ECO:0000256" key="5">
    <source>
        <dbReference type="ARBA" id="ARBA00023242"/>
    </source>
</evidence>
<evidence type="ECO:0000256" key="4">
    <source>
        <dbReference type="ARBA" id="ARBA00023163"/>
    </source>
</evidence>
<dbReference type="SUPFAM" id="SSF47459">
    <property type="entry name" value="HLH, helix-loop-helix DNA-binding domain"/>
    <property type="match status" value="1"/>
</dbReference>
<evidence type="ECO:0000256" key="3">
    <source>
        <dbReference type="ARBA" id="ARBA00023125"/>
    </source>
</evidence>
<evidence type="ECO:0000313" key="10">
    <source>
        <dbReference type="Proteomes" id="UP000078200"/>
    </source>
</evidence>
<dbReference type="SMART" id="SM00353">
    <property type="entry name" value="HLH"/>
    <property type="match status" value="1"/>
</dbReference>
<evidence type="ECO:0000256" key="6">
    <source>
        <dbReference type="SAM" id="Coils"/>
    </source>
</evidence>
<feature type="compositionally biased region" description="Low complexity" evidence="7">
    <location>
        <begin position="1"/>
        <end position="12"/>
    </location>
</feature>